<dbReference type="RefSeq" id="WP_007543896.1">
    <property type="nucleotide sequence ID" value="NZ_CP078063.1"/>
</dbReference>
<sequence length="68" mass="7501">MSDSCDGCGRAVEDPLARRVRLQVDGSAVDDQRLCPTCFADWITRYEEQMSPKTESSTTSSDADIIVD</sequence>
<accession>A0ABY5RG35</accession>
<reference evidence="2" key="1">
    <citation type="submission" date="2021-07" db="EMBL/GenBank/DDBJ databases">
        <title>Studies on halocins as antimicrobial molecules from haloarchaea.</title>
        <authorList>
            <person name="Kumar S."/>
            <person name="Khare S.K."/>
        </authorList>
    </citation>
    <scope>NUCLEOTIDE SEQUENCE</scope>
    <source>
        <strain evidence="2">NCIM 5678</strain>
    </source>
</reference>
<evidence type="ECO:0000256" key="1">
    <source>
        <dbReference type="SAM" id="MobiDB-lite"/>
    </source>
</evidence>
<proteinExistence type="predicted"/>
<evidence type="ECO:0008006" key="4">
    <source>
        <dbReference type="Google" id="ProtNLM"/>
    </source>
</evidence>
<dbReference type="Proteomes" id="UP001058330">
    <property type="component" value="Chromosome"/>
</dbReference>
<organism evidence="2 3">
    <name type="scientific">Haloferax larsenii</name>
    <dbReference type="NCBI Taxonomy" id="302484"/>
    <lineage>
        <taxon>Archaea</taxon>
        <taxon>Methanobacteriati</taxon>
        <taxon>Methanobacteriota</taxon>
        <taxon>Stenosarchaea group</taxon>
        <taxon>Halobacteria</taxon>
        <taxon>Halobacteriales</taxon>
        <taxon>Haloferacaceae</taxon>
        <taxon>Haloferax</taxon>
    </lineage>
</organism>
<protein>
    <recommendedName>
        <fullName evidence="4">Small CPxCG-related zinc finger protein</fullName>
    </recommendedName>
</protein>
<evidence type="ECO:0000313" key="2">
    <source>
        <dbReference type="EMBL" id="UVE51139.1"/>
    </source>
</evidence>
<dbReference type="GeneID" id="74528122"/>
<name>A0ABY5RG35_HALLR</name>
<feature type="compositionally biased region" description="Polar residues" evidence="1">
    <location>
        <begin position="51"/>
        <end position="62"/>
    </location>
</feature>
<feature type="region of interest" description="Disordered" evidence="1">
    <location>
        <begin position="49"/>
        <end position="68"/>
    </location>
</feature>
<keyword evidence="3" id="KW-1185">Reference proteome</keyword>
<dbReference type="EMBL" id="CP078063">
    <property type="protein sequence ID" value="UVE51139.1"/>
    <property type="molecule type" value="Genomic_DNA"/>
</dbReference>
<dbReference type="InterPro" id="IPR055991">
    <property type="entry name" value="DUF7569"/>
</dbReference>
<evidence type="ECO:0000313" key="3">
    <source>
        <dbReference type="Proteomes" id="UP001058330"/>
    </source>
</evidence>
<dbReference type="Pfam" id="PF24453">
    <property type="entry name" value="DUF7569"/>
    <property type="match status" value="1"/>
</dbReference>
<gene>
    <name evidence="2" type="ORF">KU306_04455</name>
</gene>